<evidence type="ECO:0000256" key="6">
    <source>
        <dbReference type="ARBA" id="ARBA00022741"/>
    </source>
</evidence>
<dbReference type="PANTHER" id="PTHR27003">
    <property type="entry name" value="OS07G0166700 PROTEIN"/>
    <property type="match status" value="1"/>
</dbReference>
<evidence type="ECO:0000313" key="14">
    <source>
        <dbReference type="Proteomes" id="UP001291623"/>
    </source>
</evidence>
<evidence type="ECO:0000256" key="9">
    <source>
        <dbReference type="ARBA" id="ARBA00022989"/>
    </source>
</evidence>
<dbReference type="Proteomes" id="UP001291623">
    <property type="component" value="Unassembled WGS sequence"/>
</dbReference>
<dbReference type="PIRSF" id="PIRSF000654">
    <property type="entry name" value="Integrin-linked_kinase"/>
    <property type="match status" value="1"/>
</dbReference>
<keyword evidence="9" id="KW-1133">Transmembrane helix</keyword>
<dbReference type="InterPro" id="IPR011009">
    <property type="entry name" value="Kinase-like_dom_sf"/>
</dbReference>
<reference evidence="13" key="1">
    <citation type="submission" date="2023-12" db="EMBL/GenBank/DDBJ databases">
        <title>Genome assembly of Anisodus tanguticus.</title>
        <authorList>
            <person name="Wang Y.-J."/>
        </authorList>
    </citation>
    <scope>NUCLEOTIDE SEQUENCE</scope>
    <source>
        <strain evidence="13">KB-2021</strain>
        <tissue evidence="13">Leaf</tissue>
    </source>
</reference>
<evidence type="ECO:0000256" key="8">
    <source>
        <dbReference type="ARBA" id="ARBA00022840"/>
    </source>
</evidence>
<name>A0AAE1T0U7_9SOLA</name>
<dbReference type="Pfam" id="PF07714">
    <property type="entry name" value="PK_Tyr_Ser-Thr"/>
    <property type="match status" value="1"/>
</dbReference>
<dbReference type="SMART" id="SM00220">
    <property type="entry name" value="S_TKc"/>
    <property type="match status" value="1"/>
</dbReference>
<dbReference type="FunFam" id="1.10.510.10:FF:000252">
    <property type="entry name" value="Receptor-like protein kinase FERONIA"/>
    <property type="match status" value="1"/>
</dbReference>
<gene>
    <name evidence="13" type="ORF">RND71_002291</name>
</gene>
<evidence type="ECO:0000313" key="13">
    <source>
        <dbReference type="EMBL" id="KAK4380429.1"/>
    </source>
</evidence>
<keyword evidence="8" id="KW-0067">ATP-binding</keyword>
<evidence type="ECO:0000256" key="11">
    <source>
        <dbReference type="ARBA" id="ARBA00023180"/>
    </source>
</evidence>
<dbReference type="PROSITE" id="PS00108">
    <property type="entry name" value="PROTEIN_KINASE_ST"/>
    <property type="match status" value="1"/>
</dbReference>
<comment type="caution">
    <text evidence="13">The sequence shown here is derived from an EMBL/GenBank/DDBJ whole genome shotgun (WGS) entry which is preliminary data.</text>
</comment>
<accession>A0AAE1T0U7</accession>
<dbReference type="GO" id="GO:0004714">
    <property type="term" value="F:transmembrane receptor protein tyrosine kinase activity"/>
    <property type="evidence" value="ECO:0007669"/>
    <property type="project" value="InterPro"/>
</dbReference>
<dbReference type="PANTHER" id="PTHR27003:SF330">
    <property type="entry name" value="PROTEIN KINASE DOMAIN-CONTAINING PROTEIN"/>
    <property type="match status" value="1"/>
</dbReference>
<evidence type="ECO:0000256" key="7">
    <source>
        <dbReference type="ARBA" id="ARBA00022777"/>
    </source>
</evidence>
<dbReference type="GO" id="GO:0009506">
    <property type="term" value="C:plasmodesma"/>
    <property type="evidence" value="ECO:0007669"/>
    <property type="project" value="TreeGrafter"/>
</dbReference>
<evidence type="ECO:0000256" key="4">
    <source>
        <dbReference type="ARBA" id="ARBA00022692"/>
    </source>
</evidence>
<keyword evidence="10" id="KW-0472">Membrane</keyword>
<keyword evidence="7" id="KW-0418">Kinase</keyword>
<dbReference type="AlphaFoldDB" id="A0AAE1T0U7"/>
<evidence type="ECO:0000256" key="10">
    <source>
        <dbReference type="ARBA" id="ARBA00023136"/>
    </source>
</evidence>
<keyword evidence="14" id="KW-1185">Reference proteome</keyword>
<dbReference type="InterPro" id="IPR000719">
    <property type="entry name" value="Prot_kinase_dom"/>
</dbReference>
<evidence type="ECO:0000256" key="1">
    <source>
        <dbReference type="ARBA" id="ARBA00004479"/>
    </source>
</evidence>
<feature type="domain" description="Protein kinase" evidence="12">
    <location>
        <begin position="1"/>
        <end position="197"/>
    </location>
</feature>
<dbReference type="EMBL" id="JAVYJV010000001">
    <property type="protein sequence ID" value="KAK4380429.1"/>
    <property type="molecule type" value="Genomic_DNA"/>
</dbReference>
<keyword evidence="6" id="KW-0547">Nucleotide-binding</keyword>
<proteinExistence type="predicted"/>
<keyword evidence="11" id="KW-0325">Glycoprotein</keyword>
<protein>
    <recommendedName>
        <fullName evidence="12">Protein kinase domain-containing protein</fullName>
    </recommendedName>
</protein>
<dbReference type="SUPFAM" id="SSF56112">
    <property type="entry name" value="Protein kinase-like (PK-like)"/>
    <property type="match status" value="1"/>
</dbReference>
<organism evidence="13 14">
    <name type="scientific">Anisodus tanguticus</name>
    <dbReference type="NCBI Taxonomy" id="243964"/>
    <lineage>
        <taxon>Eukaryota</taxon>
        <taxon>Viridiplantae</taxon>
        <taxon>Streptophyta</taxon>
        <taxon>Embryophyta</taxon>
        <taxon>Tracheophyta</taxon>
        <taxon>Spermatophyta</taxon>
        <taxon>Magnoliopsida</taxon>
        <taxon>eudicotyledons</taxon>
        <taxon>Gunneridae</taxon>
        <taxon>Pentapetalae</taxon>
        <taxon>asterids</taxon>
        <taxon>lamiids</taxon>
        <taxon>Solanales</taxon>
        <taxon>Solanaceae</taxon>
        <taxon>Solanoideae</taxon>
        <taxon>Hyoscyameae</taxon>
        <taxon>Anisodus</taxon>
    </lineage>
</organism>
<keyword evidence="3" id="KW-0808">Transferase</keyword>
<comment type="subcellular location">
    <subcellularLocation>
        <location evidence="1">Membrane</location>
        <topology evidence="1">Single-pass type I membrane protein</topology>
    </subcellularLocation>
</comment>
<dbReference type="PROSITE" id="PS50011">
    <property type="entry name" value="PROTEIN_KINASE_DOM"/>
    <property type="match status" value="1"/>
</dbReference>
<evidence type="ECO:0000256" key="2">
    <source>
        <dbReference type="ARBA" id="ARBA00022527"/>
    </source>
</evidence>
<dbReference type="GO" id="GO:0005524">
    <property type="term" value="F:ATP binding"/>
    <property type="evidence" value="ECO:0007669"/>
    <property type="project" value="UniProtKB-KW"/>
</dbReference>
<dbReference type="GO" id="GO:0005886">
    <property type="term" value="C:plasma membrane"/>
    <property type="evidence" value="ECO:0007669"/>
    <property type="project" value="TreeGrafter"/>
</dbReference>
<dbReference type="GO" id="GO:0004674">
    <property type="term" value="F:protein serine/threonine kinase activity"/>
    <property type="evidence" value="ECO:0007669"/>
    <property type="project" value="UniProtKB-KW"/>
</dbReference>
<sequence>MLHRLSTRIEWKQRLEICIGVAKDIHYLHEGTKQKIIHRDVKSTNILLDKKWMAKVADFGLSRCSQDTVSSENTHISTMVKGTFGYLDPEYYRRQRLTEKSDVYSFGVVLFEVLCARPAVLPMVAGREDEIMKQANLAQWALSSLENGTFHETIDPFLRGNIDPESLMTFTGIAVKCLADKGSDRPSMGYVIENLELALQQQESAADTQGNEDVMAATADVIVIVVDKHNSDATPRG</sequence>
<dbReference type="InterPro" id="IPR045272">
    <property type="entry name" value="ANXUR1/2-like"/>
</dbReference>
<evidence type="ECO:0000259" key="12">
    <source>
        <dbReference type="PROSITE" id="PS50011"/>
    </source>
</evidence>
<keyword evidence="4" id="KW-0812">Transmembrane</keyword>
<evidence type="ECO:0000256" key="3">
    <source>
        <dbReference type="ARBA" id="ARBA00022679"/>
    </source>
</evidence>
<keyword evidence="5" id="KW-0732">Signal</keyword>
<dbReference type="InterPro" id="IPR001245">
    <property type="entry name" value="Ser-Thr/Tyr_kinase_cat_dom"/>
</dbReference>
<dbReference type="Gene3D" id="1.10.510.10">
    <property type="entry name" value="Transferase(Phosphotransferase) domain 1"/>
    <property type="match status" value="1"/>
</dbReference>
<evidence type="ECO:0000256" key="5">
    <source>
        <dbReference type="ARBA" id="ARBA00022729"/>
    </source>
</evidence>
<keyword evidence="2" id="KW-0723">Serine/threonine-protein kinase</keyword>
<dbReference type="InterPro" id="IPR008271">
    <property type="entry name" value="Ser/Thr_kinase_AS"/>
</dbReference>